<dbReference type="Gene3D" id="2.60.40.10">
    <property type="entry name" value="Immunoglobulins"/>
    <property type="match status" value="2"/>
</dbReference>
<evidence type="ECO:0000313" key="2">
    <source>
        <dbReference type="EMBL" id="KKM19043.1"/>
    </source>
</evidence>
<comment type="caution">
    <text evidence="2">The sequence shown here is derived from an EMBL/GenBank/DDBJ whole genome shotgun (WGS) entry which is preliminary data.</text>
</comment>
<dbReference type="Pfam" id="PF22352">
    <property type="entry name" value="K319L-like_PKD"/>
    <property type="match status" value="2"/>
</dbReference>
<dbReference type="InterPro" id="IPR029865">
    <property type="entry name" value="KIAA0319-like"/>
</dbReference>
<dbReference type="GO" id="GO:0031410">
    <property type="term" value="C:cytoplasmic vesicle"/>
    <property type="evidence" value="ECO:0007669"/>
    <property type="project" value="TreeGrafter"/>
</dbReference>
<feature type="region of interest" description="Disordered" evidence="1">
    <location>
        <begin position="143"/>
        <end position="166"/>
    </location>
</feature>
<dbReference type="PANTHER" id="PTHR46182:SF2">
    <property type="entry name" value="FI19480P1"/>
    <property type="match status" value="1"/>
</dbReference>
<sequence length="166" mass="17341">MISSYLWQQTSGTNVTLSDTSSATPSFTAPLVSTDEQLGFQLTVTDDQGATDTANVTITVQNTGTGNLPPVADAGISQTVQEGDSVQLDGSASSDSDGTITNYLWQQTSGTSASLSNTTSATPSFTAPLVIADEQLTFQLLRRESSSSTSSGRQYTHGSLAYRTPL</sequence>
<dbReference type="InterPro" id="IPR013783">
    <property type="entry name" value="Ig-like_fold"/>
</dbReference>
<gene>
    <name evidence="2" type="ORF">LCGC14_1659620</name>
</gene>
<reference evidence="2" key="1">
    <citation type="journal article" date="2015" name="Nature">
        <title>Complex archaea that bridge the gap between prokaryotes and eukaryotes.</title>
        <authorList>
            <person name="Spang A."/>
            <person name="Saw J.H."/>
            <person name="Jorgensen S.L."/>
            <person name="Zaremba-Niedzwiedzka K."/>
            <person name="Martijn J."/>
            <person name="Lind A.E."/>
            <person name="van Eijk R."/>
            <person name="Schleper C."/>
            <person name="Guy L."/>
            <person name="Ettema T.J."/>
        </authorList>
    </citation>
    <scope>NUCLEOTIDE SEQUENCE</scope>
</reference>
<evidence type="ECO:0000256" key="1">
    <source>
        <dbReference type="SAM" id="MobiDB-lite"/>
    </source>
</evidence>
<organism evidence="2">
    <name type="scientific">marine sediment metagenome</name>
    <dbReference type="NCBI Taxonomy" id="412755"/>
    <lineage>
        <taxon>unclassified sequences</taxon>
        <taxon>metagenomes</taxon>
        <taxon>ecological metagenomes</taxon>
    </lineage>
</organism>
<dbReference type="GO" id="GO:0016020">
    <property type="term" value="C:membrane"/>
    <property type="evidence" value="ECO:0007669"/>
    <property type="project" value="TreeGrafter"/>
</dbReference>
<protein>
    <submittedName>
        <fullName evidence="2">Uncharacterized protein</fullName>
    </submittedName>
</protein>
<dbReference type="PANTHER" id="PTHR46182">
    <property type="entry name" value="FI19480P1"/>
    <property type="match status" value="1"/>
</dbReference>
<name>A0A0F9KAC5_9ZZZZ</name>
<accession>A0A0F9KAC5</accession>
<dbReference type="InterPro" id="IPR035986">
    <property type="entry name" value="PKD_dom_sf"/>
</dbReference>
<dbReference type="AlphaFoldDB" id="A0A0F9KAC5"/>
<dbReference type="GO" id="GO:0001764">
    <property type="term" value="P:neuron migration"/>
    <property type="evidence" value="ECO:0007669"/>
    <property type="project" value="TreeGrafter"/>
</dbReference>
<proteinExistence type="predicted"/>
<dbReference type="SUPFAM" id="SSF49299">
    <property type="entry name" value="PKD domain"/>
    <property type="match status" value="1"/>
</dbReference>
<dbReference type="EMBL" id="LAZR01014080">
    <property type="protein sequence ID" value="KKM19043.1"/>
    <property type="molecule type" value="Genomic_DNA"/>
</dbReference>